<dbReference type="EMBL" id="JAFNLT010000004">
    <property type="protein sequence ID" value="MBO1226981.1"/>
    <property type="molecule type" value="Genomic_DNA"/>
</dbReference>
<dbReference type="RefSeq" id="WP_207572613.1">
    <property type="nucleotide sequence ID" value="NZ_JAFNLQ010000014.1"/>
</dbReference>
<keyword evidence="1" id="KW-0812">Transmembrane</keyword>
<accession>A0ABS3L0A6</accession>
<feature type="transmembrane region" description="Helical" evidence="1">
    <location>
        <begin position="6"/>
        <end position="22"/>
    </location>
</feature>
<keyword evidence="1" id="KW-1133">Transmembrane helix</keyword>
<proteinExistence type="predicted"/>
<gene>
    <name evidence="2" type="ORF">J3T88_06530</name>
</gene>
<keyword evidence="3" id="KW-1185">Reference proteome</keyword>
<evidence type="ECO:0000313" key="3">
    <source>
        <dbReference type="Proteomes" id="UP000664081"/>
    </source>
</evidence>
<protein>
    <submittedName>
        <fullName evidence="2">Uncharacterized protein</fullName>
    </submittedName>
</protein>
<comment type="caution">
    <text evidence="2">The sequence shown here is derived from an EMBL/GenBank/DDBJ whole genome shotgun (WGS) entry which is preliminary data.</text>
</comment>
<keyword evidence="1" id="KW-0472">Membrane</keyword>
<evidence type="ECO:0000256" key="1">
    <source>
        <dbReference type="SAM" id="Phobius"/>
    </source>
</evidence>
<reference evidence="2 3" key="1">
    <citation type="submission" date="2021-03" db="EMBL/GenBank/DDBJ databases">
        <title>Staphylococci and Mammaliicocci in bats.</title>
        <authorList>
            <person name="Fountain K."/>
        </authorList>
    </citation>
    <scope>NUCLEOTIDE SEQUENCE [LARGE SCALE GENOMIC DNA]</scope>
    <source>
        <strain evidence="2 3">18_1_E_SW</strain>
    </source>
</reference>
<organism evidence="2 3">
    <name type="scientific">Staphylococcus nepalensis</name>
    <dbReference type="NCBI Taxonomy" id="214473"/>
    <lineage>
        <taxon>Bacteria</taxon>
        <taxon>Bacillati</taxon>
        <taxon>Bacillota</taxon>
        <taxon>Bacilli</taxon>
        <taxon>Bacillales</taxon>
        <taxon>Staphylococcaceae</taxon>
        <taxon>Staphylococcus</taxon>
    </lineage>
</organism>
<dbReference type="Proteomes" id="UP000664081">
    <property type="component" value="Unassembled WGS sequence"/>
</dbReference>
<name>A0ABS3L0A6_9STAP</name>
<evidence type="ECO:0000313" key="2">
    <source>
        <dbReference type="EMBL" id="MBO1226981.1"/>
    </source>
</evidence>
<sequence length="200" mass="22920">MSEIVSWVLSSSVIVACITYIANTKIKNKELLVKIKLEEQNKWISNVDESLKKFVRLNLEYLKDLIDYSLNKLDEDEISKQMMELNKAQHSLVFYIHQLEYNQKSVKDIMDIIQNIVEKIDSQTIAAQKFRNSDGSKDLEAIRKIGDITTENEKGIGNSNIELAMKIGGLAKEEKKDLANEVIENKCTKILIEIFKSPPK</sequence>